<dbReference type="InterPro" id="IPR013783">
    <property type="entry name" value="Ig-like_fold"/>
</dbReference>
<evidence type="ECO:0000256" key="1">
    <source>
        <dbReference type="SAM" id="Phobius"/>
    </source>
</evidence>
<evidence type="ECO:0000256" key="2">
    <source>
        <dbReference type="SAM" id="SignalP"/>
    </source>
</evidence>
<dbReference type="Gene3D" id="2.60.40.10">
    <property type="entry name" value="Immunoglobulins"/>
    <property type="match status" value="1"/>
</dbReference>
<dbReference type="InterPro" id="IPR050650">
    <property type="entry name" value="Type-II_Cytokine-TF_Rcpt"/>
</dbReference>
<dbReference type="InterPro" id="IPR036116">
    <property type="entry name" value="FN3_sf"/>
</dbReference>
<dbReference type="Pfam" id="PF01108">
    <property type="entry name" value="Tissue_fac"/>
    <property type="match status" value="1"/>
</dbReference>
<dbReference type="PANTHER" id="PTHR20859">
    <property type="entry name" value="INTERFERON/INTERLEUKIN RECEPTOR"/>
    <property type="match status" value="1"/>
</dbReference>
<dbReference type="GO" id="GO:0005886">
    <property type="term" value="C:plasma membrane"/>
    <property type="evidence" value="ECO:0007669"/>
    <property type="project" value="TreeGrafter"/>
</dbReference>
<keyword evidence="1" id="KW-0472">Membrane</keyword>
<feature type="chain" id="PRO_5034822530" description="Fibronectin type-III domain-containing protein" evidence="2">
    <location>
        <begin position="21"/>
        <end position="356"/>
    </location>
</feature>
<name>A0A8C4Q5Q3_EPTBU</name>
<keyword evidence="5" id="KW-1185">Reference proteome</keyword>
<dbReference type="InterPro" id="IPR003961">
    <property type="entry name" value="FN3_dom"/>
</dbReference>
<keyword evidence="1" id="KW-1133">Transmembrane helix</keyword>
<sequence length="356" mass="40438">MNGYLILILSLGIWLAVGKGETCNETIKNVEMKRWNLTVCSFNFNHNLKWLPPPMDLSNMKLHVSIKCNECDQWQVVPGCEDVSKTYCDLTHHMSDSFLTYTICVEIIEACSSGIKKWHFRPNEDTVLGPPNVIILNDSVKFHEPRDPNGTRVGYHYSDMSYLVRQSHSTKDEPCNTPEDMIIVKDSYRLPLLKDGEESSDCILVRLYSRSYEKCGQWSEPYCQLVSQPRHWIVGLCTTIVITSCLLLVIIVHLIFNYFWKPKYSLPHCLTRWNDEQIALQVAISNSCKISKLSLTGEVQDSAVKKTSVTSSLSSGRGTTLGDRTSVAAELLVRQDTDKMRWPPSRFSGGPNTFCL</sequence>
<proteinExistence type="predicted"/>
<accession>A0A8C4Q5Q3</accession>
<dbReference type="SUPFAM" id="SSF49265">
    <property type="entry name" value="Fibronectin type III"/>
    <property type="match status" value="1"/>
</dbReference>
<protein>
    <recommendedName>
        <fullName evidence="3">Fibronectin type-III domain-containing protein</fullName>
    </recommendedName>
</protein>
<organism evidence="4 5">
    <name type="scientific">Eptatretus burgeri</name>
    <name type="common">Inshore hagfish</name>
    <dbReference type="NCBI Taxonomy" id="7764"/>
    <lineage>
        <taxon>Eukaryota</taxon>
        <taxon>Metazoa</taxon>
        <taxon>Chordata</taxon>
        <taxon>Craniata</taxon>
        <taxon>Vertebrata</taxon>
        <taxon>Cyclostomata</taxon>
        <taxon>Myxini</taxon>
        <taxon>Myxiniformes</taxon>
        <taxon>Myxinidae</taxon>
        <taxon>Eptatretinae</taxon>
        <taxon>Eptatretus</taxon>
    </lineage>
</organism>
<feature type="transmembrane region" description="Helical" evidence="1">
    <location>
        <begin position="232"/>
        <end position="256"/>
    </location>
</feature>
<evidence type="ECO:0000313" key="4">
    <source>
        <dbReference type="Ensembl" id="ENSEBUP00000010375.1"/>
    </source>
</evidence>
<dbReference type="Proteomes" id="UP000694388">
    <property type="component" value="Unplaced"/>
</dbReference>
<reference evidence="4" key="1">
    <citation type="submission" date="2025-08" db="UniProtKB">
        <authorList>
            <consortium name="Ensembl"/>
        </authorList>
    </citation>
    <scope>IDENTIFICATION</scope>
</reference>
<feature type="signal peptide" evidence="2">
    <location>
        <begin position="1"/>
        <end position="20"/>
    </location>
</feature>
<feature type="domain" description="Fibronectin type-III" evidence="3">
    <location>
        <begin position="36"/>
        <end position="103"/>
    </location>
</feature>
<dbReference type="Ensembl" id="ENSEBUT00000010922.1">
    <property type="protein sequence ID" value="ENSEBUP00000010375.1"/>
    <property type="gene ID" value="ENSEBUG00000006680.1"/>
</dbReference>
<keyword evidence="2" id="KW-0732">Signal</keyword>
<evidence type="ECO:0000313" key="5">
    <source>
        <dbReference type="Proteomes" id="UP000694388"/>
    </source>
</evidence>
<dbReference type="GO" id="GO:0004896">
    <property type="term" value="F:cytokine receptor activity"/>
    <property type="evidence" value="ECO:0007669"/>
    <property type="project" value="TreeGrafter"/>
</dbReference>
<dbReference type="AlphaFoldDB" id="A0A8C4Q5Q3"/>
<dbReference type="PANTHER" id="PTHR20859:SF46">
    <property type="entry name" value="INTERFERON GAMMA RECEPTOR 2"/>
    <property type="match status" value="1"/>
</dbReference>
<evidence type="ECO:0000259" key="3">
    <source>
        <dbReference type="Pfam" id="PF01108"/>
    </source>
</evidence>
<keyword evidence="1" id="KW-0812">Transmembrane</keyword>
<reference evidence="4" key="2">
    <citation type="submission" date="2025-09" db="UniProtKB">
        <authorList>
            <consortium name="Ensembl"/>
        </authorList>
    </citation>
    <scope>IDENTIFICATION</scope>
</reference>